<evidence type="ECO:0000256" key="1">
    <source>
        <dbReference type="SAM" id="MobiDB-lite"/>
    </source>
</evidence>
<accession>A0A7X6GYD2</accession>
<dbReference type="RefSeq" id="WP_168623031.1">
    <property type="nucleotide sequence ID" value="NZ_JAAZQQ010000002.1"/>
</dbReference>
<protein>
    <submittedName>
        <fullName evidence="2">DUF4177 domain-containing protein</fullName>
    </submittedName>
</protein>
<dbReference type="Proteomes" id="UP000526408">
    <property type="component" value="Unassembled WGS sequence"/>
</dbReference>
<gene>
    <name evidence="2" type="ORF">HCU73_08750</name>
</gene>
<evidence type="ECO:0000313" key="3">
    <source>
        <dbReference type="Proteomes" id="UP000526408"/>
    </source>
</evidence>
<dbReference type="AlphaFoldDB" id="A0A7X6GYD2"/>
<feature type="compositionally biased region" description="Pro residues" evidence="1">
    <location>
        <begin position="127"/>
        <end position="138"/>
    </location>
</feature>
<comment type="caution">
    <text evidence="2">The sequence shown here is derived from an EMBL/GenBank/DDBJ whole genome shotgun (WGS) entry which is preliminary data.</text>
</comment>
<dbReference type="EMBL" id="JAAZQQ010000002">
    <property type="protein sequence ID" value="NKX44676.1"/>
    <property type="molecule type" value="Genomic_DNA"/>
</dbReference>
<feature type="region of interest" description="Disordered" evidence="1">
    <location>
        <begin position="76"/>
        <end position="138"/>
    </location>
</feature>
<organism evidence="2 3">
    <name type="scientific">Roseicyclus persicicus</name>
    <dbReference type="NCBI Taxonomy" id="2650661"/>
    <lineage>
        <taxon>Bacteria</taxon>
        <taxon>Pseudomonadati</taxon>
        <taxon>Pseudomonadota</taxon>
        <taxon>Alphaproteobacteria</taxon>
        <taxon>Rhodobacterales</taxon>
        <taxon>Roseobacteraceae</taxon>
        <taxon>Roseicyclus</taxon>
    </lineage>
</organism>
<evidence type="ECO:0000313" key="2">
    <source>
        <dbReference type="EMBL" id="NKX44676.1"/>
    </source>
</evidence>
<keyword evidence="3" id="KW-1185">Reference proteome</keyword>
<proteinExistence type="predicted"/>
<reference evidence="2 3" key="1">
    <citation type="submission" date="2020-04" db="EMBL/GenBank/DDBJ databases">
        <authorList>
            <person name="Yoon J."/>
        </authorList>
    </citation>
    <scope>NUCLEOTIDE SEQUENCE [LARGE SCALE GENOMIC DNA]</scope>
    <source>
        <strain evidence="2 3">KMU-115</strain>
    </source>
</reference>
<feature type="compositionally biased region" description="Acidic residues" evidence="1">
    <location>
        <begin position="109"/>
        <end position="118"/>
    </location>
</feature>
<feature type="compositionally biased region" description="Pro residues" evidence="1">
    <location>
        <begin position="92"/>
        <end position="106"/>
    </location>
</feature>
<name>A0A7X6GYD2_9RHOB</name>
<sequence>MPRYEYKLVPAPEKATKHKGLKGAALFAATLEDAMNALGAEGWHYLRADTLPEEVRSGLTSRTTTYRNILVFQRELPEPEAPAAAAPAPARAEPPPLRTAPPPAAPPAEDADADEDEPSLANIFSDPPAPGPRPPSRS</sequence>
<feature type="compositionally biased region" description="Low complexity" evidence="1">
    <location>
        <begin position="81"/>
        <end position="91"/>
    </location>
</feature>